<proteinExistence type="predicted"/>
<organism evidence="1 2">
    <name type="scientific">Stieleria marina</name>
    <dbReference type="NCBI Taxonomy" id="1930275"/>
    <lineage>
        <taxon>Bacteria</taxon>
        <taxon>Pseudomonadati</taxon>
        <taxon>Planctomycetota</taxon>
        <taxon>Planctomycetia</taxon>
        <taxon>Pirellulales</taxon>
        <taxon>Pirellulaceae</taxon>
        <taxon>Stieleria</taxon>
    </lineage>
</organism>
<gene>
    <name evidence="1" type="ORF">K239x_41860</name>
</gene>
<keyword evidence="2" id="KW-1185">Reference proteome</keyword>
<evidence type="ECO:0000313" key="1">
    <source>
        <dbReference type="EMBL" id="QDT12177.1"/>
    </source>
</evidence>
<dbReference type="AlphaFoldDB" id="A0A517NYI3"/>
<reference evidence="1 2" key="1">
    <citation type="submission" date="2019-02" db="EMBL/GenBank/DDBJ databases">
        <title>Deep-cultivation of Planctomycetes and their phenomic and genomic characterization uncovers novel biology.</title>
        <authorList>
            <person name="Wiegand S."/>
            <person name="Jogler M."/>
            <person name="Boedeker C."/>
            <person name="Pinto D."/>
            <person name="Vollmers J."/>
            <person name="Rivas-Marin E."/>
            <person name="Kohn T."/>
            <person name="Peeters S.H."/>
            <person name="Heuer A."/>
            <person name="Rast P."/>
            <person name="Oberbeckmann S."/>
            <person name="Bunk B."/>
            <person name="Jeske O."/>
            <person name="Meyerdierks A."/>
            <person name="Storesund J.E."/>
            <person name="Kallscheuer N."/>
            <person name="Luecker S."/>
            <person name="Lage O.M."/>
            <person name="Pohl T."/>
            <person name="Merkel B.J."/>
            <person name="Hornburger P."/>
            <person name="Mueller R.-W."/>
            <person name="Bruemmer F."/>
            <person name="Labrenz M."/>
            <person name="Spormann A.M."/>
            <person name="Op den Camp H."/>
            <person name="Overmann J."/>
            <person name="Amann R."/>
            <person name="Jetten M.S.M."/>
            <person name="Mascher T."/>
            <person name="Medema M.H."/>
            <person name="Devos D.P."/>
            <person name="Kaster A.-K."/>
            <person name="Ovreas L."/>
            <person name="Rohde M."/>
            <person name="Galperin M.Y."/>
            <person name="Jogler C."/>
        </authorList>
    </citation>
    <scope>NUCLEOTIDE SEQUENCE [LARGE SCALE GENOMIC DNA]</scope>
    <source>
        <strain evidence="1 2">K23_9</strain>
    </source>
</reference>
<sequence>MFAPKTNCFSFSATMNVSQASDAAKRWLEFVIRDYAGAFNVSRRYKKEASATRLR</sequence>
<accession>A0A517NYI3</accession>
<dbReference type="Proteomes" id="UP000319817">
    <property type="component" value="Chromosome"/>
</dbReference>
<protein>
    <submittedName>
        <fullName evidence="1">Uncharacterized protein</fullName>
    </submittedName>
</protein>
<dbReference type="EMBL" id="CP036526">
    <property type="protein sequence ID" value="QDT12177.1"/>
    <property type="molecule type" value="Genomic_DNA"/>
</dbReference>
<evidence type="ECO:0000313" key="2">
    <source>
        <dbReference type="Proteomes" id="UP000319817"/>
    </source>
</evidence>
<name>A0A517NYI3_9BACT</name>